<evidence type="ECO:0000313" key="3">
    <source>
        <dbReference type="EMBL" id="CDW78710.1"/>
    </source>
</evidence>
<dbReference type="InterPro" id="IPR003409">
    <property type="entry name" value="MORN"/>
</dbReference>
<dbReference type="Pfam" id="PF02493">
    <property type="entry name" value="MORN"/>
    <property type="match status" value="7"/>
</dbReference>
<protein>
    <submittedName>
        <fullName evidence="3">Morn domain repeat containing protein</fullName>
    </submittedName>
</protein>
<dbReference type="GO" id="GO:0005524">
    <property type="term" value="F:ATP binding"/>
    <property type="evidence" value="ECO:0007669"/>
    <property type="project" value="InterPro"/>
</dbReference>
<dbReference type="Pfam" id="PF00069">
    <property type="entry name" value="Pkinase"/>
    <property type="match status" value="1"/>
</dbReference>
<proteinExistence type="predicted"/>
<dbReference type="PANTHER" id="PTHR23084:SF263">
    <property type="entry name" value="MORN REPEAT-CONTAINING PROTEIN 1"/>
    <property type="match status" value="1"/>
</dbReference>
<gene>
    <name evidence="3" type="primary">Contig19298.g20457</name>
    <name evidence="3" type="ORF">STYLEM_7693</name>
</gene>
<dbReference type="PROSITE" id="PS50011">
    <property type="entry name" value="PROTEIN_KINASE_DOM"/>
    <property type="match status" value="1"/>
</dbReference>
<dbReference type="InParanoid" id="A0A078A8V8"/>
<accession>A0A078A8V8</accession>
<dbReference type="SUPFAM" id="SSF82185">
    <property type="entry name" value="Histone H3 K4-specific methyltransferase SET7/9 N-terminal domain"/>
    <property type="match status" value="2"/>
</dbReference>
<dbReference type="EMBL" id="CCKQ01007352">
    <property type="protein sequence ID" value="CDW78710.1"/>
    <property type="molecule type" value="Genomic_DNA"/>
</dbReference>
<keyword evidence="4" id="KW-1185">Reference proteome</keyword>
<dbReference type="Gene3D" id="1.10.510.10">
    <property type="entry name" value="Transferase(Phosphotransferase) domain 1"/>
    <property type="match status" value="1"/>
</dbReference>
<dbReference type="OMA" id="LAPQDYW"/>
<organism evidence="3 4">
    <name type="scientific">Stylonychia lemnae</name>
    <name type="common">Ciliate</name>
    <dbReference type="NCBI Taxonomy" id="5949"/>
    <lineage>
        <taxon>Eukaryota</taxon>
        <taxon>Sar</taxon>
        <taxon>Alveolata</taxon>
        <taxon>Ciliophora</taxon>
        <taxon>Intramacronucleata</taxon>
        <taxon>Spirotrichea</taxon>
        <taxon>Stichotrichia</taxon>
        <taxon>Sporadotrichida</taxon>
        <taxon>Oxytrichidae</taxon>
        <taxon>Stylonychinae</taxon>
        <taxon>Stylonychia</taxon>
    </lineage>
</organism>
<evidence type="ECO:0000259" key="2">
    <source>
        <dbReference type="PROSITE" id="PS50011"/>
    </source>
</evidence>
<dbReference type="PANTHER" id="PTHR23084">
    <property type="entry name" value="PHOSPHATIDYLINOSITOL-4-PHOSPHATE 5-KINASE RELATED"/>
    <property type="match status" value="1"/>
</dbReference>
<feature type="domain" description="Protein kinase" evidence="2">
    <location>
        <begin position="69"/>
        <end position="324"/>
    </location>
</feature>
<name>A0A078A8V8_STYLE</name>
<dbReference type="GO" id="GO:0004672">
    <property type="term" value="F:protein kinase activity"/>
    <property type="evidence" value="ECO:0007669"/>
    <property type="project" value="InterPro"/>
</dbReference>
<dbReference type="OrthoDB" id="1668230at2759"/>
<dbReference type="Gene3D" id="2.20.110.10">
    <property type="entry name" value="Histone H3 K4-specific methyltransferase SET7/9 N-terminal domain"/>
    <property type="match status" value="3"/>
</dbReference>
<dbReference type="Proteomes" id="UP000039865">
    <property type="component" value="Unassembled WGS sequence"/>
</dbReference>
<dbReference type="SUPFAM" id="SSF56112">
    <property type="entry name" value="Protein kinase-like (PK-like)"/>
    <property type="match status" value="1"/>
</dbReference>
<dbReference type="AlphaFoldDB" id="A0A078A8V8"/>
<dbReference type="InterPro" id="IPR000719">
    <property type="entry name" value="Prot_kinase_dom"/>
</dbReference>
<sequence length="757" mass="88579">MNYQASNTQQLPPQYQNFSGSMYSFQQQQPQYQQENYQVNPFSFFESQRSMQQMRMPSGYSAHYQNIQETLYYEPGDGEIFVYYDDVANLQKMVTCIDISTLFKEKRAKAIAITNFLGQVRNANIVQIYSHQIIDEKYVYIEMEVPQNLSLWKTFCKKKFMPDEVFNIIKQVGQGLEFLHNLCFTHRDVHPSRFQQFQNNVIKFNPIGLPYNFKKLLKRENFSGHINYSAPELILEKTMFSSKVDVWSLGCSLYYLVIKKDPFDGPDPNEIKRNILNLNLEKNQYMMIPMFLRPIIEACFILDENVRPTTKQLMLLLNQMQQSFKYQNQEPPRPIQNQQIPVQQMNSSNNIGYQQCTKIGGQNQFYPQQTMQMVAPSQLYQNINQSAYSPMKNQNNSVYSGSPIKQQIIPTQFTEFIPQSKRVSQSQNFNFIQRPQLSSDHLIDQMNQMSIGQYQHKNYVKSNHSSSLFDMDNTDKIDSYESKDRLTNYDSNLSEDPYNEQQFSFSPNSKQHQLAEDKLVFHNRHSQNEIKAFNDNEGNYYQGEVFNNQKHGQGKQMFANQSFYEGHWKNDLMDGYGKLVLTTGEIYIGSFVKGKRQGKGKLLIKPSGEVYEGDWKKDKMTGKGKYYYTNDKEFEGDFVEGAPYGFGIMKCPQYYYEGYFKSGLFEGQGKFIDKINNQVFECEYYDGKRRGKGKQINIISGDSFEGIWLEDKKNGPGVQSYKQLGYSIKGIWKSDEIETVNIIHDYHIIDDVNEYQF</sequence>
<evidence type="ECO:0000256" key="1">
    <source>
        <dbReference type="ARBA" id="ARBA00022737"/>
    </source>
</evidence>
<reference evidence="3 4" key="1">
    <citation type="submission" date="2014-06" db="EMBL/GenBank/DDBJ databases">
        <authorList>
            <person name="Swart Estienne"/>
        </authorList>
    </citation>
    <scope>NUCLEOTIDE SEQUENCE [LARGE SCALE GENOMIC DNA]</scope>
    <source>
        <strain evidence="3 4">130c</strain>
    </source>
</reference>
<keyword evidence="1" id="KW-0677">Repeat</keyword>
<dbReference type="SMART" id="SM00698">
    <property type="entry name" value="MORN"/>
    <property type="match status" value="7"/>
</dbReference>
<evidence type="ECO:0000313" key="4">
    <source>
        <dbReference type="Proteomes" id="UP000039865"/>
    </source>
</evidence>
<dbReference type="InterPro" id="IPR011009">
    <property type="entry name" value="Kinase-like_dom_sf"/>
</dbReference>